<name>A0A5J4UXJ8_9EUKA</name>
<proteinExistence type="predicted"/>
<protein>
    <submittedName>
        <fullName evidence="1">Uncharacterized protein</fullName>
    </submittedName>
</protein>
<dbReference type="Proteomes" id="UP000324800">
    <property type="component" value="Unassembled WGS sequence"/>
</dbReference>
<organism evidence="1 2">
    <name type="scientific">Streblomastix strix</name>
    <dbReference type="NCBI Taxonomy" id="222440"/>
    <lineage>
        <taxon>Eukaryota</taxon>
        <taxon>Metamonada</taxon>
        <taxon>Preaxostyla</taxon>
        <taxon>Oxymonadida</taxon>
        <taxon>Streblomastigidae</taxon>
        <taxon>Streblomastix</taxon>
    </lineage>
</organism>
<sequence>RTQKHIPKSIITEQDIEEYKEYVKSEIIEMQNFNLDSTKQRFAQAAAQKNQQTFIYRDIRIIRPYKESGNTHASTWQRIT</sequence>
<accession>A0A5J4UXJ8</accession>
<evidence type="ECO:0000313" key="1">
    <source>
        <dbReference type="EMBL" id="KAA6375003.1"/>
    </source>
</evidence>
<comment type="caution">
    <text evidence="1">The sequence shown here is derived from an EMBL/GenBank/DDBJ whole genome shotgun (WGS) entry which is preliminary data.</text>
</comment>
<feature type="non-terminal residue" evidence="1">
    <location>
        <position position="1"/>
    </location>
</feature>
<reference evidence="1 2" key="1">
    <citation type="submission" date="2019-03" db="EMBL/GenBank/DDBJ databases">
        <title>Single cell metagenomics reveals metabolic interactions within the superorganism composed of flagellate Streblomastix strix and complex community of Bacteroidetes bacteria on its surface.</title>
        <authorList>
            <person name="Treitli S.C."/>
            <person name="Kolisko M."/>
            <person name="Husnik F."/>
            <person name="Keeling P."/>
            <person name="Hampl V."/>
        </authorList>
    </citation>
    <scope>NUCLEOTIDE SEQUENCE [LARGE SCALE GENOMIC DNA]</scope>
    <source>
        <strain evidence="1">ST1C</strain>
    </source>
</reference>
<evidence type="ECO:0000313" key="2">
    <source>
        <dbReference type="Proteomes" id="UP000324800"/>
    </source>
</evidence>
<dbReference type="AlphaFoldDB" id="A0A5J4UXJ8"/>
<gene>
    <name evidence="1" type="ORF">EZS28_029469</name>
</gene>
<dbReference type="EMBL" id="SNRW01011548">
    <property type="protein sequence ID" value="KAA6375003.1"/>
    <property type="molecule type" value="Genomic_DNA"/>
</dbReference>